<dbReference type="STRING" id="319970.RV00_GL002834"/>
<protein>
    <submittedName>
        <fullName evidence="5">MarR family transcriptional regulator</fullName>
    </submittedName>
</protein>
<dbReference type="Pfam" id="PF01638">
    <property type="entry name" value="HxlR"/>
    <property type="match status" value="1"/>
</dbReference>
<dbReference type="PROSITE" id="PS51118">
    <property type="entry name" value="HTH_HXLR"/>
    <property type="match status" value="1"/>
</dbReference>
<dbReference type="Gene3D" id="1.10.10.10">
    <property type="entry name" value="Winged helix-like DNA-binding domain superfamily/Winged helix DNA-binding domain"/>
    <property type="match status" value="1"/>
</dbReference>
<proteinExistence type="predicted"/>
<dbReference type="InterPro" id="IPR036388">
    <property type="entry name" value="WH-like_DNA-bd_sf"/>
</dbReference>
<evidence type="ECO:0000313" key="6">
    <source>
        <dbReference type="Proteomes" id="UP000183700"/>
    </source>
</evidence>
<keyword evidence="6" id="KW-1185">Reference proteome</keyword>
<dbReference type="PANTHER" id="PTHR33204">
    <property type="entry name" value="TRANSCRIPTIONAL REGULATOR, MARR FAMILY"/>
    <property type="match status" value="1"/>
</dbReference>
<keyword evidence="2" id="KW-0238">DNA-binding</keyword>
<dbReference type="SUPFAM" id="SSF46785">
    <property type="entry name" value="Winged helix' DNA-binding domain"/>
    <property type="match status" value="1"/>
</dbReference>
<dbReference type="InterPro" id="IPR036390">
    <property type="entry name" value="WH_DNA-bd_sf"/>
</dbReference>
<dbReference type="EMBL" id="JXKM01000007">
    <property type="protein sequence ID" value="OJG35280.1"/>
    <property type="molecule type" value="Genomic_DNA"/>
</dbReference>
<dbReference type="GO" id="GO:0003677">
    <property type="term" value="F:DNA binding"/>
    <property type="evidence" value="ECO:0007669"/>
    <property type="project" value="UniProtKB-KW"/>
</dbReference>
<dbReference type="AlphaFoldDB" id="A0A1L8ST34"/>
<organism evidence="5 6">
    <name type="scientific">Enterococcus devriesei</name>
    <dbReference type="NCBI Taxonomy" id="319970"/>
    <lineage>
        <taxon>Bacteria</taxon>
        <taxon>Bacillati</taxon>
        <taxon>Bacillota</taxon>
        <taxon>Bacilli</taxon>
        <taxon>Lactobacillales</taxon>
        <taxon>Enterococcaceae</taxon>
        <taxon>Enterococcus</taxon>
    </lineage>
</organism>
<dbReference type="Proteomes" id="UP000183700">
    <property type="component" value="Unassembled WGS sequence"/>
</dbReference>
<evidence type="ECO:0000259" key="4">
    <source>
        <dbReference type="PROSITE" id="PS51118"/>
    </source>
</evidence>
<evidence type="ECO:0000256" key="1">
    <source>
        <dbReference type="ARBA" id="ARBA00023015"/>
    </source>
</evidence>
<evidence type="ECO:0000313" key="5">
    <source>
        <dbReference type="EMBL" id="OJG35280.1"/>
    </source>
</evidence>
<accession>A0A1L8ST34</accession>
<comment type="caution">
    <text evidence="5">The sequence shown here is derived from an EMBL/GenBank/DDBJ whole genome shotgun (WGS) entry which is preliminary data.</text>
</comment>
<feature type="domain" description="HTH hxlR-type" evidence="4">
    <location>
        <begin position="29"/>
        <end position="127"/>
    </location>
</feature>
<gene>
    <name evidence="5" type="ORF">RV00_GL002834</name>
</gene>
<evidence type="ECO:0000256" key="3">
    <source>
        <dbReference type="ARBA" id="ARBA00023163"/>
    </source>
</evidence>
<name>A0A1L8ST34_9ENTE</name>
<dbReference type="InterPro" id="IPR002577">
    <property type="entry name" value="HTH_HxlR"/>
</dbReference>
<evidence type="ECO:0000256" key="2">
    <source>
        <dbReference type="ARBA" id="ARBA00023125"/>
    </source>
</evidence>
<sequence>MYHRYLLVTFGSDQALKEQKNLENRAYMIGVEATMAVIGGKWKPIILCNLRHGPMRPGDLKRGISGISQKMLTSQLRELEADNIIDRKVYQQVPPKVEYSLSEYGRSLSDILDNLCSWGEQHVAHLQEQGHPVCLEKAN</sequence>
<reference evidence="5 6" key="1">
    <citation type="submission" date="2014-12" db="EMBL/GenBank/DDBJ databases">
        <title>Draft genome sequences of 29 type strains of Enterococci.</title>
        <authorList>
            <person name="Zhong Z."/>
            <person name="Sun Z."/>
            <person name="Liu W."/>
            <person name="Zhang W."/>
            <person name="Zhang H."/>
        </authorList>
    </citation>
    <scope>NUCLEOTIDE SEQUENCE [LARGE SCALE GENOMIC DNA]</scope>
    <source>
        <strain evidence="5 6">DSM 22802</strain>
    </source>
</reference>
<keyword evidence="1" id="KW-0805">Transcription regulation</keyword>
<dbReference type="PANTHER" id="PTHR33204:SF29">
    <property type="entry name" value="TRANSCRIPTIONAL REGULATOR"/>
    <property type="match status" value="1"/>
</dbReference>
<keyword evidence="3" id="KW-0804">Transcription</keyword>